<organism evidence="9 10">
    <name type="scientific">Nocardia terrae</name>
    <dbReference type="NCBI Taxonomy" id="2675851"/>
    <lineage>
        <taxon>Bacteria</taxon>
        <taxon>Bacillati</taxon>
        <taxon>Actinomycetota</taxon>
        <taxon>Actinomycetes</taxon>
        <taxon>Mycobacteriales</taxon>
        <taxon>Nocardiaceae</taxon>
        <taxon>Nocardia</taxon>
    </lineage>
</organism>
<dbReference type="RefSeq" id="WP_157390316.1">
    <property type="nucleotide sequence ID" value="NZ_WRPP01000005.1"/>
</dbReference>
<protein>
    <submittedName>
        <fullName evidence="9">NAD(P)-binding protein</fullName>
    </submittedName>
</protein>
<dbReference type="InterPro" id="IPR051820">
    <property type="entry name" value="FAD-binding_MO"/>
</dbReference>
<dbReference type="Gene3D" id="3.50.50.60">
    <property type="entry name" value="FAD/NAD(P)-binding domain"/>
    <property type="match status" value="3"/>
</dbReference>
<keyword evidence="3" id="KW-0285">Flavoprotein</keyword>
<evidence type="ECO:0000313" key="10">
    <source>
        <dbReference type="Proteomes" id="UP000466794"/>
    </source>
</evidence>
<reference evidence="9 10" key="1">
    <citation type="submission" date="2019-12" db="EMBL/GenBank/DDBJ databases">
        <title>Nocardia sp. nov. ET3-3 isolated from soil.</title>
        <authorList>
            <person name="Kanchanasin P."/>
            <person name="Tanasupawat S."/>
            <person name="Yuki M."/>
            <person name="Kudo T."/>
        </authorList>
    </citation>
    <scope>NUCLEOTIDE SEQUENCE [LARGE SCALE GENOMIC DNA]</scope>
    <source>
        <strain evidence="9 10">ET3-3</strain>
    </source>
</reference>
<dbReference type="PRINTS" id="PR00411">
    <property type="entry name" value="PNDRDTASEI"/>
</dbReference>
<dbReference type="EMBL" id="WRPP01000005">
    <property type="protein sequence ID" value="MVU80741.1"/>
    <property type="molecule type" value="Genomic_DNA"/>
</dbReference>
<dbReference type="InterPro" id="IPR020946">
    <property type="entry name" value="Flavin_mOase-like"/>
</dbReference>
<name>A0A7K1V2H7_9NOCA</name>
<dbReference type="PRINTS" id="PR00368">
    <property type="entry name" value="FADPNR"/>
</dbReference>
<comment type="similarity">
    <text evidence="2">Belongs to the FAD-binding monooxygenase family.</text>
</comment>
<keyword evidence="7" id="KW-0503">Monooxygenase</keyword>
<sequence length="503" mass="55770">MASAPEHVDVLIVGAGLSGIGAACRLRRAYPSRKCVILEARESIGGTWDLFRYPGVRSDSDMHTLGYRFRPWAGKQAVADGDSILTYLRETAAEAGIDRDIRFGHRVVGADWSSGEQRWTVTVERGGTGEPATLTADFLFCCSGYYRYDRGYIPALPGRERFTGPVIHPQQWPQDLAVAGKRVVIIGSGATAVTLGPALAKLGARVCILQRSPSYILPEPTRDGLVELLRRVLPVRLGNAVIRAKKITAEMVIYQLSQRNPGRMRAWIRRRQMRCLPVGYDIDTHFAPRYDPWDQRMCRVPDGDLFQAISDGSLEMVTDRVDEVTEAGLRLASGQELAADIIVTATGLELLMLGGIELAVDGEPVQVRKRLAYKTMMLSGVPNFAYIIGYVNASWTLKSELVCEYVVRVLRHLDKHDYISVTPISHRALGRAPFIPDFTPGYMMRGGAQFPSQGDSKTWRSKLNYLSDMRALRLGRIDNGALQFHGPVKSPAPRNRALDSQGR</sequence>
<evidence type="ECO:0000256" key="4">
    <source>
        <dbReference type="ARBA" id="ARBA00022827"/>
    </source>
</evidence>
<dbReference type="Pfam" id="PF13450">
    <property type="entry name" value="NAD_binding_8"/>
    <property type="match status" value="1"/>
</dbReference>
<dbReference type="AlphaFoldDB" id="A0A7K1V2H7"/>
<evidence type="ECO:0000256" key="2">
    <source>
        <dbReference type="ARBA" id="ARBA00010139"/>
    </source>
</evidence>
<dbReference type="PANTHER" id="PTHR43872:SF1">
    <property type="entry name" value="MONOOXYGENASE, PUTATIVE (AFU_ORTHOLOGUE AFUA_8G02570)-RELATED"/>
    <property type="match status" value="1"/>
</dbReference>
<accession>A0A7K1V2H7</accession>
<proteinExistence type="inferred from homology"/>
<dbReference type="GO" id="GO:0050661">
    <property type="term" value="F:NADP binding"/>
    <property type="evidence" value="ECO:0007669"/>
    <property type="project" value="InterPro"/>
</dbReference>
<evidence type="ECO:0000256" key="7">
    <source>
        <dbReference type="ARBA" id="ARBA00023033"/>
    </source>
</evidence>
<comment type="cofactor">
    <cofactor evidence="1">
        <name>FAD</name>
        <dbReference type="ChEBI" id="CHEBI:57692"/>
    </cofactor>
</comment>
<keyword evidence="5" id="KW-0521">NADP</keyword>
<dbReference type="FunFam" id="3.50.50.60:FF:000228">
    <property type="entry name" value="FAD-containing monooxygenase EthA"/>
    <property type="match status" value="1"/>
</dbReference>
<dbReference type="Pfam" id="PF00743">
    <property type="entry name" value="FMO-like"/>
    <property type="match status" value="1"/>
</dbReference>
<dbReference type="SUPFAM" id="SSF51905">
    <property type="entry name" value="FAD/NAD(P)-binding domain"/>
    <property type="match status" value="1"/>
</dbReference>
<evidence type="ECO:0000256" key="3">
    <source>
        <dbReference type="ARBA" id="ARBA00022630"/>
    </source>
</evidence>
<keyword evidence="6" id="KW-0560">Oxidoreductase</keyword>
<feature type="region of interest" description="Disordered" evidence="8">
    <location>
        <begin position="484"/>
        <end position="503"/>
    </location>
</feature>
<evidence type="ECO:0000256" key="5">
    <source>
        <dbReference type="ARBA" id="ARBA00022857"/>
    </source>
</evidence>
<evidence type="ECO:0000313" key="9">
    <source>
        <dbReference type="EMBL" id="MVU80741.1"/>
    </source>
</evidence>
<evidence type="ECO:0000256" key="8">
    <source>
        <dbReference type="SAM" id="MobiDB-lite"/>
    </source>
</evidence>
<dbReference type="GO" id="GO:0004499">
    <property type="term" value="F:N,N-dimethylaniline monooxygenase activity"/>
    <property type="evidence" value="ECO:0007669"/>
    <property type="project" value="InterPro"/>
</dbReference>
<comment type="caution">
    <text evidence="9">The sequence shown here is derived from an EMBL/GenBank/DDBJ whole genome shotgun (WGS) entry which is preliminary data.</text>
</comment>
<evidence type="ECO:0000256" key="6">
    <source>
        <dbReference type="ARBA" id="ARBA00023002"/>
    </source>
</evidence>
<keyword evidence="10" id="KW-1185">Reference proteome</keyword>
<dbReference type="PANTHER" id="PTHR43872">
    <property type="entry name" value="MONOOXYGENASE, PUTATIVE (AFU_ORTHOLOGUE AFUA_8G02570)-RELATED"/>
    <property type="match status" value="1"/>
</dbReference>
<keyword evidence="4" id="KW-0274">FAD</keyword>
<dbReference type="Proteomes" id="UP000466794">
    <property type="component" value="Unassembled WGS sequence"/>
</dbReference>
<dbReference type="GO" id="GO:0050660">
    <property type="term" value="F:flavin adenine dinucleotide binding"/>
    <property type="evidence" value="ECO:0007669"/>
    <property type="project" value="InterPro"/>
</dbReference>
<evidence type="ECO:0000256" key="1">
    <source>
        <dbReference type="ARBA" id="ARBA00001974"/>
    </source>
</evidence>
<gene>
    <name evidence="9" type="ORF">GPX89_26245</name>
</gene>
<dbReference type="InterPro" id="IPR036188">
    <property type="entry name" value="FAD/NAD-bd_sf"/>
</dbReference>